<keyword evidence="3" id="KW-0862">Zinc</keyword>
<evidence type="ECO:0000256" key="4">
    <source>
        <dbReference type="PROSITE-ProRule" id="PRU00510"/>
    </source>
</evidence>
<evidence type="ECO:0000313" key="7">
    <source>
        <dbReference type="Proteomes" id="UP000516514"/>
    </source>
</evidence>
<keyword evidence="2" id="KW-0863">Zinc-finger</keyword>
<name>A0A7L7YKW1_9RICK</name>
<evidence type="ECO:0000256" key="2">
    <source>
        <dbReference type="ARBA" id="ARBA00022771"/>
    </source>
</evidence>
<dbReference type="AlphaFoldDB" id="A0A7L7YKW1"/>
<protein>
    <submittedName>
        <fullName evidence="6">TraR/DksA C4-type zinc finger protein</fullName>
    </submittedName>
</protein>
<dbReference type="Proteomes" id="UP000516514">
    <property type="component" value="Chromosome"/>
</dbReference>
<dbReference type="InterPro" id="IPR000962">
    <property type="entry name" value="Znf_DskA_TraR"/>
</dbReference>
<dbReference type="Pfam" id="PF01258">
    <property type="entry name" value="zf-dskA_traR"/>
    <property type="match status" value="1"/>
</dbReference>
<dbReference type="GO" id="GO:0008270">
    <property type="term" value="F:zinc ion binding"/>
    <property type="evidence" value="ECO:0007669"/>
    <property type="project" value="UniProtKB-KW"/>
</dbReference>
<dbReference type="PANTHER" id="PTHR33823">
    <property type="entry name" value="RNA POLYMERASE-BINDING TRANSCRIPTION FACTOR DKSA-RELATED"/>
    <property type="match status" value="1"/>
</dbReference>
<dbReference type="PANTHER" id="PTHR33823:SF4">
    <property type="entry name" value="GENERAL STRESS PROTEIN 16O"/>
    <property type="match status" value="1"/>
</dbReference>
<keyword evidence="7" id="KW-1185">Reference proteome</keyword>
<dbReference type="PROSITE" id="PS51128">
    <property type="entry name" value="ZF_DKSA_2"/>
    <property type="match status" value="1"/>
</dbReference>
<feature type="domain" description="Zinc finger DksA/TraR C4-type" evidence="5">
    <location>
        <begin position="86"/>
        <end position="121"/>
    </location>
</feature>
<dbReference type="Gene3D" id="1.20.120.910">
    <property type="entry name" value="DksA, coiled-coil domain"/>
    <property type="match status" value="1"/>
</dbReference>
<dbReference type="InterPro" id="IPR037187">
    <property type="entry name" value="DnaK_N"/>
</dbReference>
<reference evidence="6 7" key="1">
    <citation type="submission" date="2020-09" db="EMBL/GenBank/DDBJ databases">
        <title>An Earliest Endosymbiont, Wolbachia massiliensis sp. nov., Strain PL13 From the Bed Bug (Cimex hemipterius), Type strain of a New supergroup T.</title>
        <authorList>
            <person name="Laidoudi Y."/>
            <person name="Levasseur A."/>
            <person name="Medkour H."/>
            <person name="Maaloum M."/>
            <person name="BenKhedher M."/>
            <person name="Sambou M."/>
            <person name="Bassene H."/>
            <person name="Davoust B."/>
            <person name="Fenollar F."/>
            <person name="Raoult D."/>
            <person name="Mediannikov O."/>
        </authorList>
    </citation>
    <scope>NUCLEOTIDE SEQUENCE [LARGE SCALE GENOMIC DNA]</scope>
    <source>
        <strain evidence="6 7">PL13</strain>
    </source>
</reference>
<sequence length="130" mass="15230">MEELPKIKLSEDYIPSESEEYMSIKQLEYFSLKLQSMLAELEKQELEDSSIGLYYSDEDSGNEKLIQRRKERKEKIKEALEKIKLGTYGYCDGTGEEIGVERLKANPLAVYCIEEQERLEKEKNVYNTDD</sequence>
<dbReference type="SUPFAM" id="SSF109635">
    <property type="entry name" value="DnaK suppressor protein DksA, alpha-hairpin domain"/>
    <property type="match status" value="1"/>
</dbReference>
<feature type="zinc finger region" description="dksA C4-type" evidence="4">
    <location>
        <begin position="91"/>
        <end position="115"/>
    </location>
</feature>
<dbReference type="SUPFAM" id="SSF57716">
    <property type="entry name" value="Glucocorticoid receptor-like (DNA-binding domain)"/>
    <property type="match status" value="1"/>
</dbReference>
<evidence type="ECO:0000259" key="5">
    <source>
        <dbReference type="Pfam" id="PF01258"/>
    </source>
</evidence>
<evidence type="ECO:0000256" key="1">
    <source>
        <dbReference type="ARBA" id="ARBA00022723"/>
    </source>
</evidence>
<organism evidence="6 7">
    <name type="scientific">Candidatus Wolbachia massiliensis</name>
    <dbReference type="NCBI Taxonomy" id="1845000"/>
    <lineage>
        <taxon>Bacteria</taxon>
        <taxon>Pseudomonadati</taxon>
        <taxon>Pseudomonadota</taxon>
        <taxon>Alphaproteobacteria</taxon>
        <taxon>Rickettsiales</taxon>
        <taxon>Anaplasmataceae</taxon>
        <taxon>Wolbachieae</taxon>
        <taxon>Wolbachia</taxon>
    </lineage>
</organism>
<dbReference type="KEGG" id="wms:ID128_03435"/>
<evidence type="ECO:0000313" key="6">
    <source>
        <dbReference type="EMBL" id="QOD37892.1"/>
    </source>
</evidence>
<evidence type="ECO:0000256" key="3">
    <source>
        <dbReference type="ARBA" id="ARBA00022833"/>
    </source>
</evidence>
<dbReference type="EMBL" id="CP061738">
    <property type="protein sequence ID" value="QOD37892.1"/>
    <property type="molecule type" value="Genomic_DNA"/>
</dbReference>
<keyword evidence="1" id="KW-0479">Metal-binding</keyword>
<accession>A0A7L7YKW1</accession>
<gene>
    <name evidence="6" type="ORF">ID128_03435</name>
</gene>
<dbReference type="RefSeq" id="WP_191110722.1">
    <property type="nucleotide sequence ID" value="NZ_CP061738.1"/>
</dbReference>
<proteinExistence type="predicted"/>